<evidence type="ECO:0000256" key="1">
    <source>
        <dbReference type="ARBA" id="ARBA00004141"/>
    </source>
</evidence>
<keyword evidence="8 10" id="KW-0472">Membrane</keyword>
<evidence type="ECO:0000313" key="12">
    <source>
        <dbReference type="EMBL" id="EZG73069.1"/>
    </source>
</evidence>
<dbReference type="RefSeq" id="XP_011129661.1">
    <property type="nucleotide sequence ID" value="XM_011131359.1"/>
</dbReference>
<evidence type="ECO:0000256" key="10">
    <source>
        <dbReference type="SAM" id="Phobius"/>
    </source>
</evidence>
<evidence type="ECO:0000313" key="13">
    <source>
        <dbReference type="Proteomes" id="UP000019763"/>
    </source>
</evidence>
<dbReference type="InterPro" id="IPR035921">
    <property type="entry name" value="F/V-ATP_Csub_sf"/>
</dbReference>
<dbReference type="SUPFAM" id="SSF81333">
    <property type="entry name" value="F1F0 ATP synthase subunit C"/>
    <property type="match status" value="2"/>
</dbReference>
<evidence type="ECO:0000256" key="8">
    <source>
        <dbReference type="ARBA" id="ARBA00023136"/>
    </source>
</evidence>
<dbReference type="FunFam" id="1.20.120.610:FF:000002">
    <property type="entry name" value="V-type proton ATPase proteolipid subunit"/>
    <property type="match status" value="1"/>
</dbReference>
<gene>
    <name evidence="12" type="ORF">GNI_049250</name>
</gene>
<dbReference type="InterPro" id="IPR002379">
    <property type="entry name" value="ATPase_proteolipid_c-like_dom"/>
</dbReference>
<comment type="subcellular location">
    <subcellularLocation>
        <location evidence="1">Membrane</location>
        <topology evidence="1">Multi-pass membrane protein</topology>
    </subcellularLocation>
</comment>
<feature type="transmembrane region" description="Helical" evidence="10">
    <location>
        <begin position="69"/>
        <end position="86"/>
    </location>
</feature>
<dbReference type="Proteomes" id="UP000019763">
    <property type="component" value="Unassembled WGS sequence"/>
</dbReference>
<comment type="similarity">
    <text evidence="2">Belongs to the V-ATPase proteolipid subunit family.</text>
</comment>
<organism evidence="12 13">
    <name type="scientific">Gregarina niphandrodes</name>
    <name type="common">Septate eugregarine</name>
    <dbReference type="NCBI Taxonomy" id="110365"/>
    <lineage>
        <taxon>Eukaryota</taxon>
        <taxon>Sar</taxon>
        <taxon>Alveolata</taxon>
        <taxon>Apicomplexa</taxon>
        <taxon>Conoidasida</taxon>
        <taxon>Gregarinasina</taxon>
        <taxon>Eugregarinorida</taxon>
        <taxon>Gregarinidae</taxon>
        <taxon>Gregarina</taxon>
    </lineage>
</organism>
<protein>
    <submittedName>
        <fullName evidence="12">Vacuolar ATP synthase proteolipid subunit</fullName>
    </submittedName>
</protein>
<dbReference type="VEuPathDB" id="CryptoDB:GNI_049250"/>
<reference evidence="12" key="1">
    <citation type="submission" date="2013-12" db="EMBL/GenBank/DDBJ databases">
        <authorList>
            <person name="Omoto C.K."/>
            <person name="Sibley D."/>
            <person name="Venepally P."/>
            <person name="Hadjithomas M."/>
            <person name="Karamycheva S."/>
            <person name="Brunk B."/>
            <person name="Roos D."/>
            <person name="Caler E."/>
            <person name="Lorenzi H."/>
        </authorList>
    </citation>
    <scope>NUCLEOTIDE SEQUENCE</scope>
</reference>
<proteinExistence type="inferred from homology"/>
<sequence length="271" mass="28656">MRARTCPRRPDTATKIRSGPPESDLPRDGYHGACGCTTIHDDYGASPRSCRNHNDPVATIRWASRRPDAVTMILWSVAADSMNLTTWGDVFQYIHPSFWGFLGVAFAIAFSVTGAAWGMFLTGSSLMGAAIRSPRIRSKNLVSIIFCEAVAIYGVIMAILLNAKNSLIPDFHCSPTMPCNTGLPAEAAVAGWALLCAGITVGGSNLVCGLSVGVAGSSCALGDAQLPELFVKMLVVEIFASALGLFGVIVGIVQSNVSMPSSSWPTNASQW</sequence>
<evidence type="ECO:0000256" key="6">
    <source>
        <dbReference type="ARBA" id="ARBA00022989"/>
    </source>
</evidence>
<evidence type="ECO:0000256" key="5">
    <source>
        <dbReference type="ARBA" id="ARBA00022781"/>
    </source>
</evidence>
<comment type="caution">
    <text evidence="12">The sequence shown here is derived from an EMBL/GenBank/DDBJ whole genome shotgun (WGS) entry which is preliminary data.</text>
</comment>
<dbReference type="GO" id="GO:0015078">
    <property type="term" value="F:proton transmembrane transporter activity"/>
    <property type="evidence" value="ECO:0007669"/>
    <property type="project" value="InterPro"/>
</dbReference>
<keyword evidence="13" id="KW-1185">Reference proteome</keyword>
<evidence type="ECO:0000256" key="7">
    <source>
        <dbReference type="ARBA" id="ARBA00023065"/>
    </source>
</evidence>
<dbReference type="PANTHER" id="PTHR10263">
    <property type="entry name" value="V-TYPE PROTON ATPASE PROTEOLIPID SUBUNIT"/>
    <property type="match status" value="1"/>
</dbReference>
<dbReference type="CDD" id="cd18178">
    <property type="entry name" value="ATP-synt_Vo_c_ATP6F_rpt2"/>
    <property type="match status" value="1"/>
</dbReference>
<feature type="domain" description="V-ATPase proteolipid subunit C-like" evidence="11">
    <location>
        <begin position="195"/>
        <end position="253"/>
    </location>
</feature>
<dbReference type="eggNOG" id="KOG0233">
    <property type="taxonomic scope" value="Eukaryota"/>
</dbReference>
<evidence type="ECO:0000256" key="2">
    <source>
        <dbReference type="ARBA" id="ARBA00007296"/>
    </source>
</evidence>
<dbReference type="Gene3D" id="1.20.120.610">
    <property type="entry name" value="lithium bound rotor ring of v- atpase"/>
    <property type="match status" value="1"/>
</dbReference>
<feature type="transmembrane region" description="Helical" evidence="10">
    <location>
        <begin position="192"/>
        <end position="217"/>
    </location>
</feature>
<evidence type="ECO:0000259" key="11">
    <source>
        <dbReference type="Pfam" id="PF00137"/>
    </source>
</evidence>
<feature type="transmembrane region" description="Helical" evidence="10">
    <location>
        <begin position="98"/>
        <end position="120"/>
    </location>
</feature>
<dbReference type="GeneID" id="22911783"/>
<keyword evidence="5" id="KW-0375">Hydrogen ion transport</keyword>
<dbReference type="GO" id="GO:0033177">
    <property type="term" value="C:proton-transporting two-sector ATPase complex, proton-transporting domain"/>
    <property type="evidence" value="ECO:0007669"/>
    <property type="project" value="InterPro"/>
</dbReference>
<evidence type="ECO:0000256" key="9">
    <source>
        <dbReference type="SAM" id="MobiDB-lite"/>
    </source>
</evidence>
<feature type="transmembrane region" description="Helical" evidence="10">
    <location>
        <begin position="141"/>
        <end position="161"/>
    </location>
</feature>
<dbReference type="EMBL" id="AFNH02000382">
    <property type="protein sequence ID" value="EZG73069.1"/>
    <property type="molecule type" value="Genomic_DNA"/>
</dbReference>
<dbReference type="OrthoDB" id="10264021at2759"/>
<dbReference type="CDD" id="cd18177">
    <property type="entry name" value="ATP-synt_Vo_c_ATP6F_rpt1"/>
    <property type="match status" value="1"/>
</dbReference>
<feature type="domain" description="V-ATPase proteolipid subunit C-like" evidence="11">
    <location>
        <begin position="102"/>
        <end position="161"/>
    </location>
</feature>
<feature type="transmembrane region" description="Helical" evidence="10">
    <location>
        <begin position="229"/>
        <end position="253"/>
    </location>
</feature>
<keyword evidence="4 10" id="KW-0812">Transmembrane</keyword>
<accession>A0A023B9S1</accession>
<keyword evidence="7" id="KW-0406">Ion transport</keyword>
<keyword evidence="6 10" id="KW-1133">Transmembrane helix</keyword>
<evidence type="ECO:0000256" key="3">
    <source>
        <dbReference type="ARBA" id="ARBA00022448"/>
    </source>
</evidence>
<keyword evidence="3" id="KW-0813">Transport</keyword>
<dbReference type="Pfam" id="PF00137">
    <property type="entry name" value="ATP-synt_C"/>
    <property type="match status" value="2"/>
</dbReference>
<feature type="region of interest" description="Disordered" evidence="9">
    <location>
        <begin position="1"/>
        <end position="26"/>
    </location>
</feature>
<evidence type="ECO:0000256" key="4">
    <source>
        <dbReference type="ARBA" id="ARBA00022692"/>
    </source>
</evidence>
<name>A0A023B9S1_GRENI</name>
<dbReference type="AlphaFoldDB" id="A0A023B9S1"/>